<dbReference type="STRING" id="1544798.LH29_14640"/>
<dbReference type="Gene3D" id="3.40.50.2020">
    <property type="match status" value="1"/>
</dbReference>
<keyword evidence="3" id="KW-1185">Reference proteome</keyword>
<comment type="caution">
    <text evidence="2">The sequence shown here is derived from an EMBL/GenBank/DDBJ whole genome shotgun (WGS) entry which is preliminary data.</text>
</comment>
<accession>A0A0D8J9N9</accession>
<protein>
    <recommendedName>
        <fullName evidence="4">Phosphoribosyltransferase domain-containing protein</fullName>
    </recommendedName>
</protein>
<proteinExistence type="predicted"/>
<dbReference type="EMBL" id="JRHC01000003">
    <property type="protein sequence ID" value="KJF43459.1"/>
    <property type="molecule type" value="Genomic_DNA"/>
</dbReference>
<keyword evidence="1" id="KW-0812">Transmembrane</keyword>
<evidence type="ECO:0000313" key="3">
    <source>
        <dbReference type="Proteomes" id="UP000032544"/>
    </source>
</evidence>
<evidence type="ECO:0000256" key="1">
    <source>
        <dbReference type="SAM" id="Phobius"/>
    </source>
</evidence>
<dbReference type="SUPFAM" id="SSF53271">
    <property type="entry name" value="PRTase-like"/>
    <property type="match status" value="1"/>
</dbReference>
<name>A0A0D8J9N9_9BACT</name>
<keyword evidence="1" id="KW-0472">Membrane</keyword>
<keyword evidence="1" id="KW-1133">Transmembrane helix</keyword>
<dbReference type="InterPro" id="IPR029057">
    <property type="entry name" value="PRTase-like"/>
</dbReference>
<feature type="transmembrane region" description="Helical" evidence="1">
    <location>
        <begin position="6"/>
        <end position="29"/>
    </location>
</feature>
<dbReference type="Proteomes" id="UP000032544">
    <property type="component" value="Unassembled WGS sequence"/>
</dbReference>
<sequence>MDLIKQNIGLTISILATIITTFLSIYYGFKSARVAKKFETLQIMTKRISWEEVEIGITKLFDEVEKKFHPEAVLCMSERGAAIITMVYSKSKRNLPVFISFWQSQHKKPINMEDTGFIELESRNRKFYLPESILKFKGKKILIMDDWSYSGDAMCQVYSFLSKSGIPDSDMRFMTLVASNVAKKKGKPTPNQFYSYYTRNDNDFYFPWGKAT</sequence>
<organism evidence="2 3">
    <name type="scientific">Draconibacterium sediminis</name>
    <dbReference type="NCBI Taxonomy" id="1544798"/>
    <lineage>
        <taxon>Bacteria</taxon>
        <taxon>Pseudomonadati</taxon>
        <taxon>Bacteroidota</taxon>
        <taxon>Bacteroidia</taxon>
        <taxon>Marinilabiliales</taxon>
        <taxon>Prolixibacteraceae</taxon>
        <taxon>Draconibacterium</taxon>
    </lineage>
</organism>
<reference evidence="2 3" key="1">
    <citation type="submission" date="2014-09" db="EMBL/GenBank/DDBJ databases">
        <title>Draft Genome Sequence of Draconibacterium sp. JN14CK-3.</title>
        <authorList>
            <person name="Dong C."/>
            <person name="Lai Q."/>
            <person name="Shao Z."/>
        </authorList>
    </citation>
    <scope>NUCLEOTIDE SEQUENCE [LARGE SCALE GENOMIC DNA]</scope>
    <source>
        <strain evidence="2 3">JN14CK-3</strain>
    </source>
</reference>
<dbReference type="AlphaFoldDB" id="A0A0D8J9N9"/>
<gene>
    <name evidence="2" type="ORF">LH29_14640</name>
</gene>
<dbReference type="RefSeq" id="WP_045030804.1">
    <property type="nucleotide sequence ID" value="NZ_JRHC01000003.1"/>
</dbReference>
<evidence type="ECO:0008006" key="4">
    <source>
        <dbReference type="Google" id="ProtNLM"/>
    </source>
</evidence>
<dbReference type="OrthoDB" id="307631at2"/>
<evidence type="ECO:0000313" key="2">
    <source>
        <dbReference type="EMBL" id="KJF43459.1"/>
    </source>
</evidence>